<keyword evidence="1" id="KW-0597">Phosphoprotein</keyword>
<dbReference type="InterPro" id="IPR026263">
    <property type="entry name" value="Alkaline_phosphatase_prok"/>
</dbReference>
<dbReference type="Gene3D" id="3.40.720.10">
    <property type="entry name" value="Alkaline Phosphatase, subunit A"/>
    <property type="match status" value="1"/>
</dbReference>
<proteinExistence type="predicted"/>
<dbReference type="SUPFAM" id="SSF53649">
    <property type="entry name" value="Alkaline phosphatase-like"/>
    <property type="match status" value="1"/>
</dbReference>
<evidence type="ECO:0000256" key="2">
    <source>
        <dbReference type="ARBA" id="ARBA00022723"/>
    </source>
</evidence>
<dbReference type="InterPro" id="IPR017850">
    <property type="entry name" value="Alkaline_phosphatase_core_sf"/>
</dbReference>
<dbReference type="Gene3D" id="3.30.1360.150">
    <property type="match status" value="1"/>
</dbReference>
<dbReference type="Proteomes" id="UP000183947">
    <property type="component" value="Unassembled WGS sequence"/>
</dbReference>
<dbReference type="PANTHER" id="PTHR10151">
    <property type="entry name" value="ECTONUCLEOTIDE PYROPHOSPHATASE/PHOSPHODIESTERASE"/>
    <property type="match status" value="1"/>
</dbReference>
<name>A0A1M6P899_9BACT</name>
<accession>A0A1M6P899</accession>
<dbReference type="InterPro" id="IPR002591">
    <property type="entry name" value="Phosphodiest/P_Trfase"/>
</dbReference>
<gene>
    <name evidence="4" type="ORF">SAMN02746009_00153</name>
</gene>
<reference evidence="5" key="1">
    <citation type="submission" date="2016-11" db="EMBL/GenBank/DDBJ databases">
        <authorList>
            <person name="Varghese N."/>
            <person name="Submissions S."/>
        </authorList>
    </citation>
    <scope>NUCLEOTIDE SEQUENCE [LARGE SCALE GENOMIC DNA]</scope>
    <source>
        <strain evidence="5">DSM 18569</strain>
    </source>
</reference>
<dbReference type="EMBL" id="FRAS01000001">
    <property type="protein sequence ID" value="SHK04129.1"/>
    <property type="molecule type" value="Genomic_DNA"/>
</dbReference>
<dbReference type="STRING" id="1121959.SAMN02746009_00153"/>
<sequence length="638" mass="70242">MLRQAQHDRNGVFANFQTRSDSAKPGFGFCLYARGTIWLPAKQFRSLASIFGAAYAGSCSGGPASLHSDLKKSLLLLLAATLAGSASGQKKGKPLARPRLVVGIVVDQMRYDYLYRYWDKYGSGGFRRLLGEGFSYENTHYNYVPTYTGPGHASIYTGTTPSMHGIIGNNWFERETGRGTYVTEDRRVQSVGSTSEQGRMSPRHMLTSTITDELRLATNFQSKVIGVCIKDRGSILPAGHAANAAYWYDGSNGAFISSTYYQHTLPDWVTKFNAENRAAAYLEKPWNTLLPLAQYTESSPDDVPWESAFKGEAKPVFPHDLPTLSATLPGAVQGALQATGEKTGPARNLDLIRSTPFGNSLTLDFALEAVRAEQLGQRGQTDFLALSFSSTDYVGHQFGVNAIETQDTYLRLDQDLARLLTYLDKTVGKGQALVFLSADHAAAHSPGFLAEHHLPGGSVGPRLMQDSIQQALVRRHGPGKWVLTYENQQVYLNRPLIAEKKLNLRLVQDEVVDIATQLAGVNRAITADDVQKSHWESGMLMYLENGYYPKRSGDVLVVLQPGWLESYSYPVNKGTTHGSLNNYDTHVPLLFWGWRVKQGESSHPAKITDIAATVARWLHIQEPNGCTGTPLLEVLSAK</sequence>
<dbReference type="GO" id="GO:0046872">
    <property type="term" value="F:metal ion binding"/>
    <property type="evidence" value="ECO:0007669"/>
    <property type="project" value="UniProtKB-KW"/>
</dbReference>
<evidence type="ECO:0000256" key="1">
    <source>
        <dbReference type="ARBA" id="ARBA00022553"/>
    </source>
</evidence>
<keyword evidence="3" id="KW-0732">Signal</keyword>
<dbReference type="Pfam" id="PF01663">
    <property type="entry name" value="Phosphodiest"/>
    <property type="match status" value="1"/>
</dbReference>
<evidence type="ECO:0000313" key="5">
    <source>
        <dbReference type="Proteomes" id="UP000183947"/>
    </source>
</evidence>
<dbReference type="PANTHER" id="PTHR10151:SF120">
    <property type="entry name" value="BIS(5'-ADENOSYL)-TRIPHOSPHATASE"/>
    <property type="match status" value="1"/>
</dbReference>
<protein>
    <submittedName>
        <fullName evidence="4">Type I phosphodiesterase / nucleotide pyrophosphatase</fullName>
    </submittedName>
</protein>
<dbReference type="AlphaFoldDB" id="A0A1M6P899"/>
<dbReference type="NCBIfam" id="NF042991">
    <property type="entry name" value="alk_phos_PafA"/>
    <property type="match status" value="1"/>
</dbReference>
<dbReference type="GO" id="GO:0004035">
    <property type="term" value="F:alkaline phosphatase activity"/>
    <property type="evidence" value="ECO:0007669"/>
    <property type="project" value="InterPro"/>
</dbReference>
<dbReference type="CDD" id="cd16016">
    <property type="entry name" value="AP-SPAP"/>
    <property type="match status" value="1"/>
</dbReference>
<organism evidence="4 5">
    <name type="scientific">Hymenobacter psychrotolerans DSM 18569</name>
    <dbReference type="NCBI Taxonomy" id="1121959"/>
    <lineage>
        <taxon>Bacteria</taxon>
        <taxon>Pseudomonadati</taxon>
        <taxon>Bacteroidota</taxon>
        <taxon>Cytophagia</taxon>
        <taxon>Cytophagales</taxon>
        <taxon>Hymenobacteraceae</taxon>
        <taxon>Hymenobacter</taxon>
    </lineage>
</organism>
<evidence type="ECO:0000313" key="4">
    <source>
        <dbReference type="EMBL" id="SHK04129.1"/>
    </source>
</evidence>
<keyword evidence="5" id="KW-1185">Reference proteome</keyword>
<keyword evidence="2" id="KW-0479">Metal-binding</keyword>
<evidence type="ECO:0000256" key="3">
    <source>
        <dbReference type="ARBA" id="ARBA00022729"/>
    </source>
</evidence>